<protein>
    <submittedName>
        <fullName evidence="2">Uncharacterized protein</fullName>
    </submittedName>
</protein>
<proteinExistence type="predicted"/>
<evidence type="ECO:0000256" key="1">
    <source>
        <dbReference type="SAM" id="MobiDB-lite"/>
    </source>
</evidence>
<keyword evidence="3" id="KW-1185">Reference proteome</keyword>
<name>A0ABR1JJ25_9AGAR</name>
<accession>A0ABR1JJ25</accession>
<feature type="region of interest" description="Disordered" evidence="1">
    <location>
        <begin position="261"/>
        <end position="322"/>
    </location>
</feature>
<feature type="compositionally biased region" description="Polar residues" evidence="1">
    <location>
        <begin position="268"/>
        <end position="278"/>
    </location>
</feature>
<dbReference type="Proteomes" id="UP001498398">
    <property type="component" value="Unassembled WGS sequence"/>
</dbReference>
<feature type="region of interest" description="Disordered" evidence="1">
    <location>
        <begin position="391"/>
        <end position="414"/>
    </location>
</feature>
<reference evidence="2 3" key="1">
    <citation type="submission" date="2024-01" db="EMBL/GenBank/DDBJ databases">
        <title>A draft genome for the cacao thread blight pathogen Marasmiellus scandens.</title>
        <authorList>
            <person name="Baruah I.K."/>
            <person name="Leung J."/>
            <person name="Bukari Y."/>
            <person name="Amoako-Attah I."/>
            <person name="Meinhardt L.W."/>
            <person name="Bailey B.A."/>
            <person name="Cohen S.P."/>
        </authorList>
    </citation>
    <scope>NUCLEOTIDE SEQUENCE [LARGE SCALE GENOMIC DNA]</scope>
    <source>
        <strain evidence="2 3">GH-19</strain>
    </source>
</reference>
<feature type="region of interest" description="Disordered" evidence="1">
    <location>
        <begin position="485"/>
        <end position="505"/>
    </location>
</feature>
<sequence length="505" mass="56728">MPVLKESLIHAFEIIMGTPATTSQIKQWNRENNEFMCTYCIKMNRESCSAKNERTLECSFCVASESGNRSARICSRIQAESYDRAKDELDIDDDMLENLVEAQAASHGVGNEVVSVLDSETDEEMVPESILISGYSGEVMHQAQKDSKRRVNSLRLDYRNVTQNLLQDFCREMIRKPSEGEVAEWNDDPRAEIPCEKCTNLGEECINESSTVVRCQKCRAVKRYCSKSFAEARTRTKKILMLDDNTFDLLFSSVNLVTKPAPGKKDSSTVASSSTGNRDTVHAQKDASASSRLNKKTQQSGDQGSGPQGSARIAGRDSNQGGFLNIEKQALLKELKRKDNRIRDLEEKLDEAGTETEARDKLQRELDRAKKNLRRKEEEVVRLRKEVECLKADNGHPATQNAQQDSKGPTPQQVQNEIAEHISLNGLKRKFQQLSNDCIEGKISRKDLASTCTDVANQLQEFANRRLDRIPADFKSIMDVLGGMIREESSTEESDAGPSRKRSRT</sequence>
<feature type="compositionally biased region" description="Polar residues" evidence="1">
    <location>
        <begin position="397"/>
        <end position="414"/>
    </location>
</feature>
<organism evidence="2 3">
    <name type="scientific">Marasmiellus scandens</name>
    <dbReference type="NCBI Taxonomy" id="2682957"/>
    <lineage>
        <taxon>Eukaryota</taxon>
        <taxon>Fungi</taxon>
        <taxon>Dikarya</taxon>
        <taxon>Basidiomycota</taxon>
        <taxon>Agaricomycotina</taxon>
        <taxon>Agaricomycetes</taxon>
        <taxon>Agaricomycetidae</taxon>
        <taxon>Agaricales</taxon>
        <taxon>Marasmiineae</taxon>
        <taxon>Omphalotaceae</taxon>
        <taxon>Marasmiellus</taxon>
    </lineage>
</organism>
<evidence type="ECO:0000313" key="3">
    <source>
        <dbReference type="Proteomes" id="UP001498398"/>
    </source>
</evidence>
<dbReference type="EMBL" id="JBANRG010000011">
    <property type="protein sequence ID" value="KAK7462419.1"/>
    <property type="molecule type" value="Genomic_DNA"/>
</dbReference>
<gene>
    <name evidence="2" type="ORF">VKT23_008018</name>
</gene>
<evidence type="ECO:0000313" key="2">
    <source>
        <dbReference type="EMBL" id="KAK7462419.1"/>
    </source>
</evidence>
<comment type="caution">
    <text evidence="2">The sequence shown here is derived from an EMBL/GenBank/DDBJ whole genome shotgun (WGS) entry which is preliminary data.</text>
</comment>